<dbReference type="PANTHER" id="PTHR11362">
    <property type="entry name" value="PHOSPHATIDYLETHANOLAMINE-BINDING PROTEIN"/>
    <property type="match status" value="1"/>
</dbReference>
<dbReference type="PANTHER" id="PTHR11362:SF82">
    <property type="entry name" value="PHOSPHATIDYLETHANOLAMINE-BINDING PROTEIN 4"/>
    <property type="match status" value="1"/>
</dbReference>
<dbReference type="InterPro" id="IPR036610">
    <property type="entry name" value="PEBP-like_sf"/>
</dbReference>
<organism evidence="1 2">
    <name type="scientific">Syphacia muris</name>
    <dbReference type="NCBI Taxonomy" id="451379"/>
    <lineage>
        <taxon>Eukaryota</taxon>
        <taxon>Metazoa</taxon>
        <taxon>Ecdysozoa</taxon>
        <taxon>Nematoda</taxon>
        <taxon>Chromadorea</taxon>
        <taxon>Rhabditida</taxon>
        <taxon>Spirurina</taxon>
        <taxon>Oxyuridomorpha</taxon>
        <taxon>Oxyuroidea</taxon>
        <taxon>Oxyuridae</taxon>
        <taxon>Syphacia</taxon>
    </lineage>
</organism>
<evidence type="ECO:0000313" key="1">
    <source>
        <dbReference type="Proteomes" id="UP000046393"/>
    </source>
</evidence>
<dbReference type="Gene3D" id="3.90.280.10">
    <property type="entry name" value="PEBP-like"/>
    <property type="match status" value="1"/>
</dbReference>
<name>A0A0N5AG78_9BILA</name>
<proteinExistence type="predicted"/>
<dbReference type="Pfam" id="PF01161">
    <property type="entry name" value="PBP"/>
    <property type="match status" value="1"/>
</dbReference>
<dbReference type="WBParaSite" id="SMUV_0000331301-mRNA-1">
    <property type="protein sequence ID" value="SMUV_0000331301-mRNA-1"/>
    <property type="gene ID" value="SMUV_0000331301"/>
</dbReference>
<dbReference type="Proteomes" id="UP000046393">
    <property type="component" value="Unplaced"/>
</dbReference>
<reference evidence="2" key="1">
    <citation type="submission" date="2017-02" db="UniProtKB">
        <authorList>
            <consortium name="WormBaseParasite"/>
        </authorList>
    </citation>
    <scope>IDENTIFICATION</scope>
</reference>
<dbReference type="InterPro" id="IPR035810">
    <property type="entry name" value="PEBP_euk"/>
</dbReference>
<keyword evidence="1" id="KW-1185">Reference proteome</keyword>
<accession>A0A0N5AG78</accession>
<sequence length="171" mass="19373">MSVVASFEIHRITPDIVPVAPIKPLSIVFDERISIMRGKTFPPTLVKSVPSVSWDPEYSSYYTLMMIDPDVPSRANPDYRQELHWLIVNIPAEDVAAGEVIAPYKPASPLPKTGLHRYIFLLYQQKRKLSGIRPFGYEERNSFKATKFAAEYGLGDPIAGNFYQCEYEESA</sequence>
<dbReference type="CDD" id="cd00866">
    <property type="entry name" value="PEBP_euk"/>
    <property type="match status" value="1"/>
</dbReference>
<dbReference type="InterPro" id="IPR008914">
    <property type="entry name" value="PEBP"/>
</dbReference>
<protein>
    <submittedName>
        <fullName evidence="2">Phosphatidylethanolamine-binding protein</fullName>
    </submittedName>
</protein>
<dbReference type="AlphaFoldDB" id="A0A0N5AG78"/>
<dbReference type="SUPFAM" id="SSF49777">
    <property type="entry name" value="PEBP-like"/>
    <property type="match status" value="1"/>
</dbReference>
<evidence type="ECO:0000313" key="2">
    <source>
        <dbReference type="WBParaSite" id="SMUV_0000331301-mRNA-1"/>
    </source>
</evidence>
<dbReference type="STRING" id="451379.A0A0N5AG78"/>